<dbReference type="GO" id="GO:0005524">
    <property type="term" value="F:ATP binding"/>
    <property type="evidence" value="ECO:0007669"/>
    <property type="project" value="UniProtKB-KW"/>
</dbReference>
<protein>
    <submittedName>
        <fullName evidence="2">ATP-binding protein</fullName>
    </submittedName>
</protein>
<dbReference type="RefSeq" id="WP_076341617.1">
    <property type="nucleotide sequence ID" value="NZ_CAJTMI010000061.1"/>
</dbReference>
<organism evidence="2 3">
    <name type="scientific">Dubosiella newyorkensis</name>
    <dbReference type="NCBI Taxonomy" id="1862672"/>
    <lineage>
        <taxon>Bacteria</taxon>
        <taxon>Bacillati</taxon>
        <taxon>Bacillota</taxon>
        <taxon>Erysipelotrichia</taxon>
        <taxon>Erysipelotrichales</taxon>
        <taxon>Erysipelotrichaceae</taxon>
        <taxon>Dubosiella</taxon>
    </lineage>
</organism>
<dbReference type="OrthoDB" id="977295at2"/>
<reference evidence="2 3" key="1">
    <citation type="submission" date="2016-11" db="EMBL/GenBank/DDBJ databases">
        <title>Description of two novel members of the family Erysipelotrichaceae: Ileibacterium lipovorans gen. nov., sp. nov. and Dubosiella newyorkensis, gen. nov., sp. nov.</title>
        <authorList>
            <person name="Cox L.M."/>
            <person name="Sohn J."/>
            <person name="Tyrrell K.L."/>
            <person name="Citron D.M."/>
            <person name="Lawson P.A."/>
            <person name="Patel N.B."/>
            <person name="Iizumi T."/>
            <person name="Perez-Perez G.I."/>
            <person name="Goldstein E.J."/>
            <person name="Blaser M.J."/>
        </authorList>
    </citation>
    <scope>NUCLEOTIDE SEQUENCE [LARGE SCALE GENOMIC DNA]</scope>
    <source>
        <strain evidence="2 3">NYU-BL-A4</strain>
    </source>
</reference>
<comment type="caution">
    <text evidence="2">The sequence shown here is derived from an EMBL/GenBank/DDBJ whole genome shotgun (WGS) entry which is preliminary data.</text>
</comment>
<keyword evidence="2" id="KW-0547">Nucleotide-binding</keyword>
<evidence type="ECO:0000313" key="3">
    <source>
        <dbReference type="Proteomes" id="UP000186705"/>
    </source>
</evidence>
<keyword evidence="3" id="KW-1185">Reference proteome</keyword>
<feature type="coiled-coil region" evidence="1">
    <location>
        <begin position="306"/>
        <end position="381"/>
    </location>
</feature>
<gene>
    <name evidence="2" type="ORF">BO225_07295</name>
</gene>
<keyword evidence="1" id="KW-0175">Coiled coil</keyword>
<evidence type="ECO:0000313" key="2">
    <source>
        <dbReference type="EMBL" id="OLU46080.1"/>
    </source>
</evidence>
<dbReference type="InterPro" id="IPR007139">
    <property type="entry name" value="DUF349"/>
</dbReference>
<dbReference type="AlphaFoldDB" id="A0A1U7NLX3"/>
<proteinExistence type="predicted"/>
<accession>A0A1U7NLX3</accession>
<name>A0A1U7NLX3_9FIRM</name>
<evidence type="ECO:0000256" key="1">
    <source>
        <dbReference type="SAM" id="Coils"/>
    </source>
</evidence>
<dbReference type="GeneID" id="78275743"/>
<dbReference type="STRING" id="1862672.BO225_07295"/>
<dbReference type="Pfam" id="PF03993">
    <property type="entry name" value="DUF349"/>
    <property type="match status" value="4"/>
</dbReference>
<dbReference type="Proteomes" id="UP000186705">
    <property type="component" value="Unassembled WGS sequence"/>
</dbReference>
<sequence>MAQMNDEMYEVEDMDADISLKEELVEEAKNFEESSNWNETQRDLNNLKRRWRRIHYWESDYEDKLRDEFEAALDTIYAKRNEIYKEAQAKKEALVKRAEELAQTDNLNKASKEVADLMEQWKQAGHAGRDMDDALWEKFQAARDIFYQRKHEAWEEMHARFDEAKAEKEVLIEKAKQLQDSTEWQKTSQAMKELMDAWKEVGHAGNKVDDALWHEFNDARQAFYTRRNEHYDELARTRQENYEKKMALVEQARAVANSQEYTRENTEFMKQLSNDWKKIGFAGREHDDKVWADFRAANDVYFDGLKKASEQRQQDWKERMMEARNKKVELVNNQKRQIERLQNDMFGLVSEATMADIQAEIEDKEDFIDELEQQIADIDARLEN</sequence>
<keyword evidence="2" id="KW-0067">ATP-binding</keyword>
<dbReference type="EMBL" id="MPKA01000069">
    <property type="protein sequence ID" value="OLU46080.1"/>
    <property type="molecule type" value="Genomic_DNA"/>
</dbReference>